<evidence type="ECO:0000313" key="3">
    <source>
        <dbReference type="Proteomes" id="UP000054408"/>
    </source>
</evidence>
<evidence type="ECO:0000256" key="1">
    <source>
        <dbReference type="SAM" id="Phobius"/>
    </source>
</evidence>
<keyword evidence="1" id="KW-0812">Transmembrane</keyword>
<protein>
    <submittedName>
        <fullName evidence="2">Uncharacterized protein</fullName>
    </submittedName>
</protein>
<dbReference type="AlphaFoldDB" id="A0A0L0DMA5"/>
<feature type="transmembrane region" description="Helical" evidence="1">
    <location>
        <begin position="92"/>
        <end position="112"/>
    </location>
</feature>
<organism evidence="2 3">
    <name type="scientific">Thecamonas trahens ATCC 50062</name>
    <dbReference type="NCBI Taxonomy" id="461836"/>
    <lineage>
        <taxon>Eukaryota</taxon>
        <taxon>Apusozoa</taxon>
        <taxon>Apusomonadida</taxon>
        <taxon>Apusomonadidae</taxon>
        <taxon>Thecamonas</taxon>
    </lineage>
</organism>
<dbReference type="GeneID" id="25567726"/>
<keyword evidence="3" id="KW-1185">Reference proteome</keyword>
<feature type="transmembrane region" description="Helical" evidence="1">
    <location>
        <begin position="58"/>
        <end position="80"/>
    </location>
</feature>
<gene>
    <name evidence="2" type="ORF">AMSG_09223</name>
</gene>
<dbReference type="InterPro" id="IPR010865">
    <property type="entry name" value="DUF1499"/>
</dbReference>
<proteinExistence type="predicted"/>
<dbReference type="Proteomes" id="UP000054408">
    <property type="component" value="Unassembled WGS sequence"/>
</dbReference>
<keyword evidence="1" id="KW-1133">Transmembrane helix</keyword>
<dbReference type="Pfam" id="PF07386">
    <property type="entry name" value="DUF1499"/>
    <property type="match status" value="1"/>
</dbReference>
<sequence>MHDPLLVHREGLVQTDVHRTASVVSVKQKVGLVTHGLFAVVAVVALVLSALVAFSVGIALALFAICWAAYCAAVVYPMLYHQLTSKCSPAPIMPLLARIIFYLIATLLYGWITIIDEQLTKMLTNNVGSDSGFVHIRILSSFVGFPDDMYLGLSCNATSGVASVSLQSQARLGKADAGHNQNHVAALLSHLYATRFPDEPCGQ</sequence>
<name>A0A0L0DMA5_THETB</name>
<feature type="transmembrane region" description="Helical" evidence="1">
    <location>
        <begin position="32"/>
        <end position="52"/>
    </location>
</feature>
<evidence type="ECO:0000313" key="2">
    <source>
        <dbReference type="EMBL" id="KNC53146.1"/>
    </source>
</evidence>
<dbReference type="RefSeq" id="XP_013754619.1">
    <property type="nucleotide sequence ID" value="XM_013899165.1"/>
</dbReference>
<keyword evidence="1" id="KW-0472">Membrane</keyword>
<reference evidence="2 3" key="1">
    <citation type="submission" date="2010-05" db="EMBL/GenBank/DDBJ databases">
        <title>The Genome Sequence of Thecamonas trahens ATCC 50062.</title>
        <authorList>
            <consortium name="The Broad Institute Genome Sequencing Platform"/>
            <person name="Russ C."/>
            <person name="Cuomo C."/>
            <person name="Shea T."/>
            <person name="Young S.K."/>
            <person name="Zeng Q."/>
            <person name="Koehrsen M."/>
            <person name="Haas B."/>
            <person name="Borodovsky M."/>
            <person name="Guigo R."/>
            <person name="Alvarado L."/>
            <person name="Berlin A."/>
            <person name="Bochicchio J."/>
            <person name="Borenstein D."/>
            <person name="Chapman S."/>
            <person name="Chen Z."/>
            <person name="Freedman E."/>
            <person name="Gellesch M."/>
            <person name="Goldberg J."/>
            <person name="Griggs A."/>
            <person name="Gujja S."/>
            <person name="Heilman E."/>
            <person name="Heiman D."/>
            <person name="Hepburn T."/>
            <person name="Howarth C."/>
            <person name="Jen D."/>
            <person name="Larson L."/>
            <person name="Mehta T."/>
            <person name="Park D."/>
            <person name="Pearson M."/>
            <person name="Roberts A."/>
            <person name="Saif S."/>
            <person name="Shenoy N."/>
            <person name="Sisk P."/>
            <person name="Stolte C."/>
            <person name="Sykes S."/>
            <person name="Thomson T."/>
            <person name="Walk T."/>
            <person name="White J."/>
            <person name="Yandava C."/>
            <person name="Burger G."/>
            <person name="Gray M.W."/>
            <person name="Holland P.W.H."/>
            <person name="King N."/>
            <person name="Lang F.B.F."/>
            <person name="Roger A.J."/>
            <person name="Ruiz-Trillo I."/>
            <person name="Lander E."/>
            <person name="Nusbaum C."/>
        </authorList>
    </citation>
    <scope>NUCLEOTIDE SEQUENCE [LARGE SCALE GENOMIC DNA]</scope>
    <source>
        <strain evidence="2 3">ATCC 50062</strain>
    </source>
</reference>
<accession>A0A0L0DMA5</accession>
<dbReference type="EMBL" id="GL349479">
    <property type="protein sequence ID" value="KNC53146.1"/>
    <property type="molecule type" value="Genomic_DNA"/>
</dbReference>